<dbReference type="eggNOG" id="ENOG502RE7X">
    <property type="taxonomic scope" value="Eukaryota"/>
</dbReference>
<accession>S2JXJ5</accession>
<dbReference type="Proteomes" id="UP000014254">
    <property type="component" value="Unassembled WGS sequence"/>
</dbReference>
<evidence type="ECO:0000256" key="1">
    <source>
        <dbReference type="SAM" id="Phobius"/>
    </source>
</evidence>
<feature type="transmembrane region" description="Helical" evidence="1">
    <location>
        <begin position="12"/>
        <end position="33"/>
    </location>
</feature>
<evidence type="ECO:0000313" key="3">
    <source>
        <dbReference type="Proteomes" id="UP000014254"/>
    </source>
</evidence>
<dbReference type="InParanoid" id="S2JXJ5"/>
<evidence type="ECO:0000313" key="2">
    <source>
        <dbReference type="EMBL" id="EPB87498.1"/>
    </source>
</evidence>
<keyword evidence="1" id="KW-1133">Transmembrane helix</keyword>
<dbReference type="OMA" id="MEVLAIW"/>
<gene>
    <name evidence="2" type="ORF">HMPREF1544_05692</name>
</gene>
<name>S2JXJ5_MUCC1</name>
<organism evidence="2 3">
    <name type="scientific">Mucor circinelloides f. circinelloides (strain 1006PhL)</name>
    <name type="common">Mucormycosis agent</name>
    <name type="synonym">Calyptromyces circinelloides</name>
    <dbReference type="NCBI Taxonomy" id="1220926"/>
    <lineage>
        <taxon>Eukaryota</taxon>
        <taxon>Fungi</taxon>
        <taxon>Fungi incertae sedis</taxon>
        <taxon>Mucoromycota</taxon>
        <taxon>Mucoromycotina</taxon>
        <taxon>Mucoromycetes</taxon>
        <taxon>Mucorales</taxon>
        <taxon>Mucorineae</taxon>
        <taxon>Mucoraceae</taxon>
        <taxon>Mucor</taxon>
    </lineage>
</organism>
<feature type="transmembrane region" description="Helical" evidence="1">
    <location>
        <begin position="176"/>
        <end position="201"/>
    </location>
</feature>
<dbReference type="EMBL" id="KE123967">
    <property type="protein sequence ID" value="EPB87498.1"/>
    <property type="molecule type" value="Genomic_DNA"/>
</dbReference>
<feature type="transmembrane region" description="Helical" evidence="1">
    <location>
        <begin position="68"/>
        <end position="87"/>
    </location>
</feature>
<sequence length="242" mass="27646">MEDIQFFNTFVVWTRSVVLILSILVVVLSLSIYNYSAIPVFSLLEEDAANVVIKGHQIIYDMIQDRRLIATLVAAQASIFCPLFLLMSSCNASTSCFEYVTRRSFIVLSSSEIWRAIIEQFCQFLMPLGLAMSWIFCITFDQRTEAALIDQNMMGLNFAEDTSCALAIYVANGLKYIIITALAMEVLAIWLSSYQYAMILFRAQYQQQAIRLNEDENDVEYAAIDSTQGREDEYHEEKLLHV</sequence>
<dbReference type="AlphaFoldDB" id="S2JXJ5"/>
<reference evidence="3" key="1">
    <citation type="submission" date="2013-05" db="EMBL/GenBank/DDBJ databases">
        <title>The Genome sequence of Mucor circinelloides f. circinelloides 1006PhL.</title>
        <authorList>
            <consortium name="The Broad Institute Genomics Platform"/>
            <person name="Cuomo C."/>
            <person name="Earl A."/>
            <person name="Findley K."/>
            <person name="Lee S.C."/>
            <person name="Walker B."/>
            <person name="Young S."/>
            <person name="Zeng Q."/>
            <person name="Gargeya S."/>
            <person name="Fitzgerald M."/>
            <person name="Haas B."/>
            <person name="Abouelleil A."/>
            <person name="Allen A.W."/>
            <person name="Alvarado L."/>
            <person name="Arachchi H.M."/>
            <person name="Berlin A.M."/>
            <person name="Chapman S.B."/>
            <person name="Gainer-Dewar J."/>
            <person name="Goldberg J."/>
            <person name="Griggs A."/>
            <person name="Gujja S."/>
            <person name="Hansen M."/>
            <person name="Howarth C."/>
            <person name="Imamovic A."/>
            <person name="Ireland A."/>
            <person name="Larimer J."/>
            <person name="McCowan C."/>
            <person name="Murphy C."/>
            <person name="Pearson M."/>
            <person name="Poon T.W."/>
            <person name="Priest M."/>
            <person name="Roberts A."/>
            <person name="Saif S."/>
            <person name="Shea T."/>
            <person name="Sisk P."/>
            <person name="Sykes S."/>
            <person name="Wortman J."/>
            <person name="Nusbaum C."/>
            <person name="Birren B."/>
        </authorList>
    </citation>
    <scope>NUCLEOTIDE SEQUENCE [LARGE SCALE GENOMIC DNA]</scope>
    <source>
        <strain evidence="3">1006PhL</strain>
    </source>
</reference>
<keyword evidence="1" id="KW-0812">Transmembrane</keyword>
<protein>
    <submittedName>
        <fullName evidence="2">Uncharacterized protein</fullName>
    </submittedName>
</protein>
<dbReference type="VEuPathDB" id="FungiDB:HMPREF1544_05692"/>
<keyword evidence="3" id="KW-1185">Reference proteome</keyword>
<dbReference type="OrthoDB" id="2340007at2759"/>
<proteinExistence type="predicted"/>
<keyword evidence="1" id="KW-0472">Membrane</keyword>